<evidence type="ECO:0000313" key="8">
    <source>
        <dbReference type="EMBL" id="MBB4105136.1"/>
    </source>
</evidence>
<dbReference type="CDD" id="cd24048">
    <property type="entry name" value="ASKHA_NBD_FtsA"/>
    <property type="match status" value="1"/>
</dbReference>
<comment type="function">
    <text evidence="5 6">Cell division protein that is involved in the assembly of the Z ring. May serve as a membrane anchor for the Z ring.</text>
</comment>
<evidence type="ECO:0000256" key="5">
    <source>
        <dbReference type="HAMAP-Rule" id="MF_02033"/>
    </source>
</evidence>
<evidence type="ECO:0000259" key="7">
    <source>
        <dbReference type="SMART" id="SM00842"/>
    </source>
</evidence>
<evidence type="ECO:0000313" key="9">
    <source>
        <dbReference type="Proteomes" id="UP000584824"/>
    </source>
</evidence>
<dbReference type="Pfam" id="PF14450">
    <property type="entry name" value="FtsA"/>
    <property type="match status" value="2"/>
</dbReference>
<protein>
    <recommendedName>
        <fullName evidence="5 6">Cell division protein FtsA</fullName>
    </recommendedName>
</protein>
<keyword evidence="3 5" id="KW-0472">Membrane</keyword>
<dbReference type="NCBIfam" id="TIGR01174">
    <property type="entry name" value="ftsA"/>
    <property type="match status" value="1"/>
</dbReference>
<dbReference type="InterPro" id="IPR020823">
    <property type="entry name" value="Cell_div_FtsA"/>
</dbReference>
<comment type="subunit">
    <text evidence="5">Self-interacts. Interacts with FtsZ.</text>
</comment>
<dbReference type="InterPro" id="IPR003494">
    <property type="entry name" value="SHS2_FtsA"/>
</dbReference>
<evidence type="ECO:0000256" key="4">
    <source>
        <dbReference type="ARBA" id="ARBA00023306"/>
    </source>
</evidence>
<evidence type="ECO:0000256" key="6">
    <source>
        <dbReference type="PIRNR" id="PIRNR003101"/>
    </source>
</evidence>
<dbReference type="InterPro" id="IPR043129">
    <property type="entry name" value="ATPase_NBD"/>
</dbReference>
<dbReference type="Gene3D" id="3.30.1490.110">
    <property type="match status" value="1"/>
</dbReference>
<keyword evidence="9" id="KW-1185">Reference proteome</keyword>
<accession>A0A7W6K6H1</accession>
<keyword evidence="1 5" id="KW-1003">Cell membrane</keyword>
<reference evidence="8 9" key="1">
    <citation type="submission" date="2020-08" db="EMBL/GenBank/DDBJ databases">
        <title>Genomic Encyclopedia of Type Strains, Phase IV (KMG-IV): sequencing the most valuable type-strain genomes for metagenomic binning, comparative biology and taxonomic classification.</title>
        <authorList>
            <person name="Goeker M."/>
        </authorList>
    </citation>
    <scope>NUCLEOTIDE SEQUENCE [LARGE SCALE GENOMIC DNA]</scope>
    <source>
        <strain evidence="8 9">DSM 26385</strain>
    </source>
</reference>
<dbReference type="EMBL" id="JACIDU010000017">
    <property type="protein sequence ID" value="MBB4105136.1"/>
    <property type="molecule type" value="Genomic_DNA"/>
</dbReference>
<dbReference type="GO" id="GO:0043093">
    <property type="term" value="P:FtsZ-dependent cytokinesis"/>
    <property type="evidence" value="ECO:0007669"/>
    <property type="project" value="UniProtKB-UniRule"/>
</dbReference>
<keyword evidence="2 5" id="KW-0132">Cell division</keyword>
<keyword evidence="4 5" id="KW-0131">Cell cycle</keyword>
<dbReference type="InterPro" id="IPR050696">
    <property type="entry name" value="FtsA/MreB"/>
</dbReference>
<dbReference type="Gene3D" id="3.30.420.40">
    <property type="match status" value="1"/>
</dbReference>
<dbReference type="PANTHER" id="PTHR32432">
    <property type="entry name" value="CELL DIVISION PROTEIN FTSA-RELATED"/>
    <property type="match status" value="1"/>
</dbReference>
<dbReference type="Pfam" id="PF02491">
    <property type="entry name" value="SHS2_FTSA"/>
    <property type="match status" value="1"/>
</dbReference>
<name>A0A7W6K6H1_9HYPH</name>
<dbReference type="Proteomes" id="UP000584824">
    <property type="component" value="Unassembled WGS sequence"/>
</dbReference>
<dbReference type="HAMAP" id="MF_02033">
    <property type="entry name" value="FtsA"/>
    <property type="match status" value="1"/>
</dbReference>
<sequence>MSIFGHNHLGLPRIKPLSSKRTHIVSVLDIGSTKVVAMIGRLTPCKESHILPGRTHTIEVIGIGHQRSRGIKSGVIADLDAVESVIRLAVDAAERMAGLTVDSLIVNVSAGRLSSDIYTATIDLGGQEVDESDLRKVLTAASLQSLRQDRVVLHSMPTGFSLDGERGIRDPQGMFGDLLGVDMHVVTSERAALKNLELAINRAHLSVEGIVATPYASGLAALVDDEVELGCAAIDMGGGTTTISVFAEGRLVHTDAISLGGNHVTMDLARGLSTRIEDAERIKVVHGSSLSTGADEREVVSVPPIGEDDRDQPIQVSRSLVTRIVRARIEETLELIRDRIQKSGFSPIVGKRVVLTGGASQLTGLSDTARRILARNVRIGRPMGVSGLPAAAKGPAFSTAVGLMIYPQVAEMETYANVGSSLLIGGGRIARVGRWIKESF</sequence>
<dbReference type="SMART" id="SM00842">
    <property type="entry name" value="FtsA"/>
    <property type="match status" value="1"/>
</dbReference>
<comment type="subcellular location">
    <subcellularLocation>
        <location evidence="5">Cell membrane</location>
        <topology evidence="5">Peripheral membrane protein</topology>
        <orientation evidence="5">Cytoplasmic side</orientation>
    </subcellularLocation>
    <text evidence="5">Localizes to the Z ring in an FtsZ-dependent manner. Targeted to the membrane through a conserved C-terminal amphipathic helix.</text>
</comment>
<proteinExistence type="inferred from homology"/>
<comment type="caution">
    <text evidence="8">The sequence shown here is derived from an EMBL/GenBank/DDBJ whole genome shotgun (WGS) entry which is preliminary data.</text>
</comment>
<evidence type="ECO:0000256" key="2">
    <source>
        <dbReference type="ARBA" id="ARBA00022618"/>
    </source>
</evidence>
<dbReference type="GO" id="GO:0032153">
    <property type="term" value="C:cell division site"/>
    <property type="evidence" value="ECO:0007669"/>
    <property type="project" value="UniProtKB-UniRule"/>
</dbReference>
<dbReference type="PANTHER" id="PTHR32432:SF4">
    <property type="entry name" value="CELL DIVISION PROTEIN FTSA"/>
    <property type="match status" value="1"/>
</dbReference>
<dbReference type="SUPFAM" id="SSF53067">
    <property type="entry name" value="Actin-like ATPase domain"/>
    <property type="match status" value="2"/>
</dbReference>
<evidence type="ECO:0000256" key="1">
    <source>
        <dbReference type="ARBA" id="ARBA00022475"/>
    </source>
</evidence>
<feature type="domain" description="SHS2" evidence="7">
    <location>
        <begin position="25"/>
        <end position="221"/>
    </location>
</feature>
<dbReference type="PIRSF" id="PIRSF003101">
    <property type="entry name" value="FtsA"/>
    <property type="match status" value="1"/>
</dbReference>
<dbReference type="GO" id="GO:0009898">
    <property type="term" value="C:cytoplasmic side of plasma membrane"/>
    <property type="evidence" value="ECO:0007669"/>
    <property type="project" value="UniProtKB-UniRule"/>
</dbReference>
<dbReference type="RefSeq" id="WP_183794316.1">
    <property type="nucleotide sequence ID" value="NZ_JACIDU010000017.1"/>
</dbReference>
<organism evidence="8 9">
    <name type="scientific">Allorhizobium borbori</name>
    <dbReference type="NCBI Taxonomy" id="485907"/>
    <lineage>
        <taxon>Bacteria</taxon>
        <taxon>Pseudomonadati</taxon>
        <taxon>Pseudomonadota</taxon>
        <taxon>Alphaproteobacteria</taxon>
        <taxon>Hyphomicrobiales</taxon>
        <taxon>Rhizobiaceae</taxon>
        <taxon>Rhizobium/Agrobacterium group</taxon>
        <taxon>Allorhizobium</taxon>
    </lineage>
</organism>
<evidence type="ECO:0000256" key="3">
    <source>
        <dbReference type="ARBA" id="ARBA00023136"/>
    </source>
</evidence>
<gene>
    <name evidence="5" type="primary">ftsA</name>
    <name evidence="8" type="ORF">GGQ66_003719</name>
</gene>
<dbReference type="AlphaFoldDB" id="A0A7W6K6H1"/>
<comment type="similarity">
    <text evidence="5 6">Belongs to the FtsA/MreB family.</text>
</comment>